<evidence type="ECO:0000259" key="7">
    <source>
        <dbReference type="Pfam" id="PF08281"/>
    </source>
</evidence>
<dbReference type="InterPro" id="IPR014304">
    <property type="entry name" value="RNA_pol_sigma-Z"/>
</dbReference>
<dbReference type="InterPro" id="IPR014284">
    <property type="entry name" value="RNA_pol_sigma-70_dom"/>
</dbReference>
<keyword evidence="4" id="KW-0804">Transcription</keyword>
<sequence length="184" mass="21611">MSIEQIWAEYKNSLHAFLLSKVSNPADAEELLQDILLKTHLQIHQLKDQASIKPWLFQIANHAIIDFYRKHNNYQHTELIEVIEKQDANIRADLIRCIEPFLQAMPEDEADLIRKIDLEGCSQKQQAEQLGVSYSTFKSRMQKSRADLKVLFDRCCDFELDKQGNLIDYHRKPQQTEKELNRNS</sequence>
<evidence type="ECO:0000256" key="5">
    <source>
        <dbReference type="NCBIfam" id="TIGR02959"/>
    </source>
</evidence>
<dbReference type="InterPro" id="IPR013249">
    <property type="entry name" value="RNA_pol_sigma70_r4_t2"/>
</dbReference>
<dbReference type="OrthoDB" id="9803470at2"/>
<dbReference type="PANTHER" id="PTHR43133:SF62">
    <property type="entry name" value="RNA POLYMERASE SIGMA FACTOR SIGZ"/>
    <property type="match status" value="1"/>
</dbReference>
<dbReference type="NCBIfam" id="NF007215">
    <property type="entry name" value="PRK09637.1"/>
    <property type="match status" value="1"/>
</dbReference>
<name>A0A5R9PWE6_9GAMM</name>
<feature type="domain" description="RNA polymerase sigma-70 region 2" evidence="6">
    <location>
        <begin position="8"/>
        <end position="72"/>
    </location>
</feature>
<reference evidence="8 9" key="1">
    <citation type="submission" date="2018-01" db="EMBL/GenBank/DDBJ databases">
        <title>Co-occurrence of chitin degradation, pigmentation and bioactivity in marine Pseudoalteromonas.</title>
        <authorList>
            <person name="Paulsen S."/>
            <person name="Gram L."/>
            <person name="Machado H."/>
        </authorList>
    </citation>
    <scope>NUCLEOTIDE SEQUENCE [LARGE SCALE GENOMIC DNA]</scope>
    <source>
        <strain evidence="8 9">S3663</strain>
    </source>
</reference>
<gene>
    <name evidence="8" type="ORF">C1E24_19755</name>
</gene>
<dbReference type="EMBL" id="PPSW01000047">
    <property type="protein sequence ID" value="TLX45233.1"/>
    <property type="molecule type" value="Genomic_DNA"/>
</dbReference>
<dbReference type="SUPFAM" id="SSF88946">
    <property type="entry name" value="Sigma2 domain of RNA polymerase sigma factors"/>
    <property type="match status" value="1"/>
</dbReference>
<keyword evidence="2" id="KW-0805">Transcription regulation</keyword>
<evidence type="ECO:0000259" key="6">
    <source>
        <dbReference type="Pfam" id="PF04542"/>
    </source>
</evidence>
<evidence type="ECO:0000256" key="3">
    <source>
        <dbReference type="ARBA" id="ARBA00023082"/>
    </source>
</evidence>
<dbReference type="GO" id="GO:0006352">
    <property type="term" value="P:DNA-templated transcription initiation"/>
    <property type="evidence" value="ECO:0007669"/>
    <property type="project" value="InterPro"/>
</dbReference>
<dbReference type="PANTHER" id="PTHR43133">
    <property type="entry name" value="RNA POLYMERASE ECF-TYPE SIGMA FACTO"/>
    <property type="match status" value="1"/>
</dbReference>
<dbReference type="InterPro" id="IPR039425">
    <property type="entry name" value="RNA_pol_sigma-70-like"/>
</dbReference>
<protein>
    <recommendedName>
        <fullName evidence="5">RNA polymerase sigma factor SigZ</fullName>
    </recommendedName>
</protein>
<dbReference type="RefSeq" id="WP_138484437.1">
    <property type="nucleotide sequence ID" value="NZ_PPSW01000047.1"/>
</dbReference>
<dbReference type="Gene3D" id="1.10.10.10">
    <property type="entry name" value="Winged helix-like DNA-binding domain superfamily/Winged helix DNA-binding domain"/>
    <property type="match status" value="1"/>
</dbReference>
<dbReference type="InterPro" id="IPR007627">
    <property type="entry name" value="RNA_pol_sigma70_r2"/>
</dbReference>
<dbReference type="GO" id="GO:0003677">
    <property type="term" value="F:DNA binding"/>
    <property type="evidence" value="ECO:0007669"/>
    <property type="project" value="InterPro"/>
</dbReference>
<dbReference type="GO" id="GO:0016987">
    <property type="term" value="F:sigma factor activity"/>
    <property type="evidence" value="ECO:0007669"/>
    <property type="project" value="UniProtKB-KW"/>
</dbReference>
<dbReference type="Proteomes" id="UP000309186">
    <property type="component" value="Unassembled WGS sequence"/>
</dbReference>
<dbReference type="Pfam" id="PF08281">
    <property type="entry name" value="Sigma70_r4_2"/>
    <property type="match status" value="1"/>
</dbReference>
<organism evidence="8 9">
    <name type="scientific">Pseudoalteromonas phenolica</name>
    <dbReference type="NCBI Taxonomy" id="161398"/>
    <lineage>
        <taxon>Bacteria</taxon>
        <taxon>Pseudomonadati</taxon>
        <taxon>Pseudomonadota</taxon>
        <taxon>Gammaproteobacteria</taxon>
        <taxon>Alteromonadales</taxon>
        <taxon>Pseudoalteromonadaceae</taxon>
        <taxon>Pseudoalteromonas</taxon>
    </lineage>
</organism>
<accession>A0A5R9PWE6</accession>
<evidence type="ECO:0000313" key="8">
    <source>
        <dbReference type="EMBL" id="TLX45233.1"/>
    </source>
</evidence>
<dbReference type="SUPFAM" id="SSF88659">
    <property type="entry name" value="Sigma3 and sigma4 domains of RNA polymerase sigma factors"/>
    <property type="match status" value="1"/>
</dbReference>
<evidence type="ECO:0000313" key="9">
    <source>
        <dbReference type="Proteomes" id="UP000309186"/>
    </source>
</evidence>
<evidence type="ECO:0000256" key="1">
    <source>
        <dbReference type="ARBA" id="ARBA00010641"/>
    </source>
</evidence>
<evidence type="ECO:0000256" key="4">
    <source>
        <dbReference type="ARBA" id="ARBA00023163"/>
    </source>
</evidence>
<evidence type="ECO:0000256" key="2">
    <source>
        <dbReference type="ARBA" id="ARBA00023015"/>
    </source>
</evidence>
<keyword evidence="3" id="KW-0731">Sigma factor</keyword>
<dbReference type="NCBIfam" id="TIGR02959">
    <property type="entry name" value="SigZ"/>
    <property type="match status" value="1"/>
</dbReference>
<dbReference type="Pfam" id="PF04542">
    <property type="entry name" value="Sigma70_r2"/>
    <property type="match status" value="1"/>
</dbReference>
<comment type="caution">
    <text evidence="8">The sequence shown here is derived from an EMBL/GenBank/DDBJ whole genome shotgun (WGS) entry which is preliminary data.</text>
</comment>
<comment type="similarity">
    <text evidence="1">Belongs to the sigma-70 factor family. ECF subfamily.</text>
</comment>
<feature type="domain" description="RNA polymerase sigma factor 70 region 4 type 2" evidence="7">
    <location>
        <begin position="97"/>
        <end position="148"/>
    </location>
</feature>
<dbReference type="NCBIfam" id="TIGR02937">
    <property type="entry name" value="sigma70-ECF"/>
    <property type="match status" value="1"/>
</dbReference>
<dbReference type="Gene3D" id="1.10.1740.10">
    <property type="match status" value="1"/>
</dbReference>
<dbReference type="InterPro" id="IPR013325">
    <property type="entry name" value="RNA_pol_sigma_r2"/>
</dbReference>
<dbReference type="AlphaFoldDB" id="A0A5R9PWE6"/>
<proteinExistence type="inferred from homology"/>
<dbReference type="InterPro" id="IPR036388">
    <property type="entry name" value="WH-like_DNA-bd_sf"/>
</dbReference>
<dbReference type="InterPro" id="IPR013324">
    <property type="entry name" value="RNA_pol_sigma_r3/r4-like"/>
</dbReference>